<dbReference type="RefSeq" id="WP_177669677.1">
    <property type="nucleotide sequence ID" value="NZ_JACRSY010000009.1"/>
</dbReference>
<keyword evidence="5 6" id="KW-0472">Membrane</keyword>
<feature type="transmembrane region" description="Helical" evidence="6">
    <location>
        <begin position="311"/>
        <end position="332"/>
    </location>
</feature>
<feature type="transmembrane region" description="Helical" evidence="6">
    <location>
        <begin position="344"/>
        <end position="365"/>
    </location>
</feature>
<protein>
    <submittedName>
        <fullName evidence="7">Rod shape-determining protein RodA</fullName>
    </submittedName>
</protein>
<dbReference type="InterPro" id="IPR011923">
    <property type="entry name" value="RodA/MrdB"/>
</dbReference>
<dbReference type="GO" id="GO:0008360">
    <property type="term" value="P:regulation of cell shape"/>
    <property type="evidence" value="ECO:0007669"/>
    <property type="project" value="UniProtKB-KW"/>
</dbReference>
<comment type="caution">
    <text evidence="7">The sequence shown here is derived from an EMBL/GenBank/DDBJ whole genome shotgun (WGS) entry which is preliminary data.</text>
</comment>
<evidence type="ECO:0000313" key="7">
    <source>
        <dbReference type="EMBL" id="MBC8579366.1"/>
    </source>
</evidence>
<gene>
    <name evidence="7" type="primary">rodA</name>
    <name evidence="7" type="ORF">H8718_07480</name>
</gene>
<dbReference type="AlphaFoldDB" id="A0A926IEA2"/>
<dbReference type="NCBIfam" id="TIGR02210">
    <property type="entry name" value="rodA_shape"/>
    <property type="match status" value="1"/>
</dbReference>
<name>A0A926IEA2_9FIRM</name>
<keyword evidence="2 6" id="KW-0812">Transmembrane</keyword>
<feature type="transmembrane region" description="Helical" evidence="6">
    <location>
        <begin position="72"/>
        <end position="91"/>
    </location>
</feature>
<feature type="transmembrane region" description="Helical" evidence="6">
    <location>
        <begin position="159"/>
        <end position="175"/>
    </location>
</feature>
<feature type="transmembrane region" description="Helical" evidence="6">
    <location>
        <begin position="12"/>
        <end position="36"/>
    </location>
</feature>
<feature type="transmembrane region" description="Helical" evidence="6">
    <location>
        <begin position="133"/>
        <end position="153"/>
    </location>
</feature>
<evidence type="ECO:0000256" key="4">
    <source>
        <dbReference type="ARBA" id="ARBA00022989"/>
    </source>
</evidence>
<dbReference type="GO" id="GO:0015648">
    <property type="term" value="F:lipid-linked peptidoglycan transporter activity"/>
    <property type="evidence" value="ECO:0007669"/>
    <property type="project" value="TreeGrafter"/>
</dbReference>
<keyword evidence="4 6" id="KW-1133">Transmembrane helix</keyword>
<dbReference type="InterPro" id="IPR001182">
    <property type="entry name" value="FtsW/RodA"/>
</dbReference>
<keyword evidence="8" id="KW-1185">Reference proteome</keyword>
<evidence type="ECO:0000256" key="3">
    <source>
        <dbReference type="ARBA" id="ARBA00022960"/>
    </source>
</evidence>
<dbReference type="EMBL" id="JACRSY010000009">
    <property type="protein sequence ID" value="MBC8579366.1"/>
    <property type="molecule type" value="Genomic_DNA"/>
</dbReference>
<dbReference type="GO" id="GO:0051301">
    <property type="term" value="P:cell division"/>
    <property type="evidence" value="ECO:0007669"/>
    <property type="project" value="InterPro"/>
</dbReference>
<keyword evidence="3" id="KW-0133">Cell shape</keyword>
<dbReference type="Proteomes" id="UP000655830">
    <property type="component" value="Unassembled WGS sequence"/>
</dbReference>
<evidence type="ECO:0000313" key="8">
    <source>
        <dbReference type="Proteomes" id="UP000655830"/>
    </source>
</evidence>
<feature type="transmembrane region" description="Helical" evidence="6">
    <location>
        <begin position="48"/>
        <end position="66"/>
    </location>
</feature>
<evidence type="ECO:0000256" key="5">
    <source>
        <dbReference type="ARBA" id="ARBA00023136"/>
    </source>
</evidence>
<comment type="subcellular location">
    <subcellularLocation>
        <location evidence="1">Membrane</location>
        <topology evidence="1">Multi-pass membrane protein</topology>
    </subcellularLocation>
</comment>
<proteinExistence type="predicted"/>
<evidence type="ECO:0000256" key="6">
    <source>
        <dbReference type="SAM" id="Phobius"/>
    </source>
</evidence>
<evidence type="ECO:0000256" key="1">
    <source>
        <dbReference type="ARBA" id="ARBA00004141"/>
    </source>
</evidence>
<evidence type="ECO:0000256" key="2">
    <source>
        <dbReference type="ARBA" id="ARBA00022692"/>
    </source>
</evidence>
<dbReference type="Pfam" id="PF01098">
    <property type="entry name" value="FTSW_RODA_SPOVE"/>
    <property type="match status" value="1"/>
</dbReference>
<accession>A0A926IEA2</accession>
<dbReference type="GO" id="GO:0032153">
    <property type="term" value="C:cell division site"/>
    <property type="evidence" value="ECO:0007669"/>
    <property type="project" value="TreeGrafter"/>
</dbReference>
<feature type="transmembrane region" description="Helical" evidence="6">
    <location>
        <begin position="269"/>
        <end position="299"/>
    </location>
</feature>
<sequence length="374" mass="41210">MFNFKREHLKKIDYWLVLCIFALVGIGMLAISSATSYSGDIDILRSQFLFFIAGLGLMVLAMSIDYHLLGEWYLPIYILMNIVLIAVFFLGKNVNGATRWIQVGPMTIQPSEFAKIGCILCTAKMLEKYNDKINSIPSLLIIGLFHFVPFILVNRQPNLSTSLVILGILVIQLFISKLDFKVMLTTVGIGTLVLGIALAYIIGNPNQKLLPDYQRNRIVTKIQGGDNLAENYQTNQSVHAIGSGGLEGKGLYQGAISQLNYLPESHNDFIVAIIAEEFGFIGILIVLGIILFMIARGLWIAHAAPDNFGRFIIAGYMGMIAMQTFVNMGVVTSLLPNTGLPLPFISYGGSSLWANMIGIGLVLNVGMRKEKSMF</sequence>
<feature type="transmembrane region" description="Helical" evidence="6">
    <location>
        <begin position="182"/>
        <end position="202"/>
    </location>
</feature>
<dbReference type="PANTHER" id="PTHR30474">
    <property type="entry name" value="CELL CYCLE PROTEIN"/>
    <property type="match status" value="1"/>
</dbReference>
<organism evidence="7 8">
    <name type="scientific">Zhenhengia yiwuensis</name>
    <dbReference type="NCBI Taxonomy" id="2763666"/>
    <lineage>
        <taxon>Bacteria</taxon>
        <taxon>Bacillati</taxon>
        <taxon>Bacillota</taxon>
        <taxon>Clostridia</taxon>
        <taxon>Lachnospirales</taxon>
        <taxon>Lachnospiraceae</taxon>
        <taxon>Zhenhengia</taxon>
    </lineage>
</organism>
<dbReference type="GO" id="GO:0005886">
    <property type="term" value="C:plasma membrane"/>
    <property type="evidence" value="ECO:0007669"/>
    <property type="project" value="TreeGrafter"/>
</dbReference>
<reference evidence="7" key="1">
    <citation type="submission" date="2020-08" db="EMBL/GenBank/DDBJ databases">
        <title>Genome public.</title>
        <authorList>
            <person name="Liu C."/>
            <person name="Sun Q."/>
        </authorList>
    </citation>
    <scope>NUCLEOTIDE SEQUENCE</scope>
    <source>
        <strain evidence="7">NSJ-12</strain>
    </source>
</reference>